<feature type="binding site" evidence="9">
    <location>
        <position position="292"/>
    </location>
    <ligand>
        <name>substrate</name>
    </ligand>
</feature>
<dbReference type="InterPro" id="IPR014026">
    <property type="entry name" value="UDP-Glc/GDP-Man_DH_dimer"/>
</dbReference>
<dbReference type="UniPathway" id="UPA00038">
    <property type="reaction ID" value="UER00491"/>
</dbReference>
<dbReference type="InterPro" id="IPR017476">
    <property type="entry name" value="UDP-Glc/GDP-Man"/>
</dbReference>
<reference evidence="13 14" key="1">
    <citation type="submission" date="2017-02" db="EMBL/GenBank/DDBJ databases">
        <authorList>
            <person name="Peterson S.W."/>
        </authorList>
    </citation>
    <scope>NUCLEOTIDE SEQUENCE [LARGE SCALE GENOMIC DNA]</scope>
    <source>
        <strain evidence="13">Psychrobacter_piechaudii</strain>
    </source>
</reference>
<dbReference type="PANTHER" id="PTHR43750:SF2">
    <property type="entry name" value="UDP-GLUCOSE 6-DEHYDROGENASE"/>
    <property type="match status" value="1"/>
</dbReference>
<protein>
    <recommendedName>
        <fullName evidence="3 7">UDP-glucose 6-dehydrogenase</fullName>
        <ecNumber evidence="3 7">1.1.1.22</ecNumber>
    </recommendedName>
</protein>
<gene>
    <name evidence="13" type="primary">ugd</name>
    <name evidence="13" type="ORF">A1232T_00858</name>
</gene>
<comment type="catalytic activity">
    <reaction evidence="6 7">
        <text>UDP-alpha-D-glucose + 2 NAD(+) + H2O = UDP-alpha-D-glucuronate + 2 NADH + 3 H(+)</text>
        <dbReference type="Rhea" id="RHEA:23596"/>
        <dbReference type="ChEBI" id="CHEBI:15377"/>
        <dbReference type="ChEBI" id="CHEBI:15378"/>
        <dbReference type="ChEBI" id="CHEBI:57540"/>
        <dbReference type="ChEBI" id="CHEBI:57945"/>
        <dbReference type="ChEBI" id="CHEBI:58052"/>
        <dbReference type="ChEBI" id="CHEBI:58885"/>
        <dbReference type="EC" id="1.1.1.22"/>
    </reaction>
</comment>
<feature type="binding site" evidence="10">
    <location>
        <position position="298"/>
    </location>
    <ligand>
        <name>NAD(+)</name>
        <dbReference type="ChEBI" id="CHEBI:57540"/>
    </ligand>
</feature>
<dbReference type="Pfam" id="PF03721">
    <property type="entry name" value="UDPG_MGDP_dh_N"/>
    <property type="match status" value="1"/>
</dbReference>
<dbReference type="EC" id="1.1.1.22" evidence="3 7"/>
<dbReference type="InterPro" id="IPR014027">
    <property type="entry name" value="UDP-Glc/GDP-Man_DH_C"/>
</dbReference>
<evidence type="ECO:0000256" key="1">
    <source>
        <dbReference type="ARBA" id="ARBA00004701"/>
    </source>
</evidence>
<evidence type="ECO:0000256" key="7">
    <source>
        <dbReference type="PIRNR" id="PIRNR000124"/>
    </source>
</evidence>
<feature type="domain" description="UDP-glucose/GDP-mannose dehydrogenase C-terminal" evidence="12">
    <location>
        <begin position="342"/>
        <end position="429"/>
    </location>
</feature>
<evidence type="ECO:0000256" key="10">
    <source>
        <dbReference type="PIRSR" id="PIRSR500134-3"/>
    </source>
</evidence>
<evidence type="ECO:0000259" key="12">
    <source>
        <dbReference type="SMART" id="SM00984"/>
    </source>
</evidence>
<dbReference type="PANTHER" id="PTHR43750">
    <property type="entry name" value="UDP-GLUCOSE 6-DEHYDROGENASE TUAD"/>
    <property type="match status" value="1"/>
</dbReference>
<feature type="binding site" evidence="9">
    <location>
        <position position="348"/>
    </location>
    <ligand>
        <name>substrate</name>
    </ligand>
</feature>
<dbReference type="STRING" id="1945521.A1232T_00858"/>
<keyword evidence="4 7" id="KW-0560">Oxidoreductase</keyword>
<feature type="binding site" evidence="10">
    <location>
        <position position="64"/>
    </location>
    <ligand>
        <name>NAD(+)</name>
        <dbReference type="ChEBI" id="CHEBI:57540"/>
    </ligand>
</feature>
<dbReference type="NCBIfam" id="TIGR03026">
    <property type="entry name" value="NDP-sugDHase"/>
    <property type="match status" value="1"/>
</dbReference>
<evidence type="ECO:0000313" key="14">
    <source>
        <dbReference type="Proteomes" id="UP000188357"/>
    </source>
</evidence>
<dbReference type="PIRSF" id="PIRSF500134">
    <property type="entry name" value="UDPglc_DH_bac"/>
    <property type="match status" value="1"/>
</dbReference>
<dbReference type="InterPro" id="IPR008927">
    <property type="entry name" value="6-PGluconate_DH-like_C_sf"/>
</dbReference>
<keyword evidence="5 7" id="KW-0520">NAD</keyword>
<evidence type="ECO:0000313" key="13">
    <source>
        <dbReference type="EMBL" id="SJM69903.1"/>
    </source>
</evidence>
<proteinExistence type="inferred from homology"/>
<accession>A0A1R4GPA5</accession>
<dbReference type="Gene3D" id="3.40.50.720">
    <property type="entry name" value="NAD(P)-binding Rossmann-like Domain"/>
    <property type="match status" value="2"/>
</dbReference>
<dbReference type="InterPro" id="IPR013328">
    <property type="entry name" value="6PGD_dom2"/>
</dbReference>
<organism evidence="13 14">
    <name type="scientific">Psychrobacter piechaudii</name>
    <dbReference type="NCBI Taxonomy" id="1945521"/>
    <lineage>
        <taxon>Bacteria</taxon>
        <taxon>Pseudomonadati</taxon>
        <taxon>Pseudomonadota</taxon>
        <taxon>Gammaproteobacteria</taxon>
        <taxon>Moraxellales</taxon>
        <taxon>Moraxellaceae</taxon>
        <taxon>Psychrobacter</taxon>
    </lineage>
</organism>
<feature type="compositionally biased region" description="Polar residues" evidence="11">
    <location>
        <begin position="13"/>
        <end position="25"/>
    </location>
</feature>
<evidence type="ECO:0000256" key="9">
    <source>
        <dbReference type="PIRSR" id="PIRSR500134-2"/>
    </source>
</evidence>
<dbReference type="EMBL" id="FUGE01000102">
    <property type="protein sequence ID" value="SJM69903.1"/>
    <property type="molecule type" value="Genomic_DNA"/>
</dbReference>
<feature type="binding site" evidence="9">
    <location>
        <position position="349"/>
    </location>
    <ligand>
        <name>substrate</name>
    </ligand>
</feature>
<dbReference type="SMART" id="SM00984">
    <property type="entry name" value="UDPG_MGDP_dh_C"/>
    <property type="match status" value="1"/>
</dbReference>
<evidence type="ECO:0000256" key="3">
    <source>
        <dbReference type="ARBA" id="ARBA00012954"/>
    </source>
</evidence>
<feature type="binding site" evidence="10">
    <location>
        <position position="159"/>
    </location>
    <ligand>
        <name>NAD(+)</name>
        <dbReference type="ChEBI" id="CHEBI:57540"/>
    </ligand>
</feature>
<evidence type="ECO:0000256" key="4">
    <source>
        <dbReference type="ARBA" id="ARBA00023002"/>
    </source>
</evidence>
<feature type="binding site" evidence="9">
    <location>
        <begin position="182"/>
        <end position="185"/>
    </location>
    <ligand>
        <name>substrate</name>
    </ligand>
</feature>
<dbReference type="AlphaFoldDB" id="A0A1R4GPA5"/>
<feature type="binding site" evidence="9">
    <location>
        <position position="239"/>
    </location>
    <ligand>
        <name>substrate</name>
    </ligand>
</feature>
<comment type="pathway">
    <text evidence="1">Nucleotide-sugar biosynthesis; UDP-alpha-D-glucuronate biosynthesis; UDP-alpha-D-glucuronate from UDP-alpha-D-glucose: step 1/1.</text>
</comment>
<dbReference type="SUPFAM" id="SSF52413">
    <property type="entry name" value="UDP-glucose/GDP-mannose dehydrogenase C-terminal domain"/>
    <property type="match status" value="1"/>
</dbReference>
<dbReference type="InterPro" id="IPR028357">
    <property type="entry name" value="UDPglc_DH_bac"/>
</dbReference>
<feature type="binding site" evidence="10">
    <location>
        <position position="356"/>
    </location>
    <ligand>
        <name>NAD(+)</name>
        <dbReference type="ChEBI" id="CHEBI:57540"/>
    </ligand>
</feature>
<dbReference type="RefSeq" id="WP_244156542.1">
    <property type="nucleotide sequence ID" value="NZ_FUGE01000102.1"/>
</dbReference>
<sequence>MTDKIIHPAPLDNATNITSNDTSPNHDTLPSLTNIVVIGAGYVGLSNAVLLAQKHLNTQVTLFDIDQNKIELLQQNKSPLQDTEICDYLANKPLNLTATSQSESVIDNQGIYQNSDLVIIATPTNYDVASGKFDTSSVEASIAAVREQNAIVPIVIKSTIPIGFTDSMRQQFDSQILFMPEFLREGQALYDNLYPSRIIVGATKQQALATALMRLYQQASLTPEVATLMMPPTEAEAVKLFANSYLATRIAFFNELDSFAEKHELNSQSIITGVGLDPRIGQHYNNPSFGYGGYCLPKDTQQLKANYAGIPANLIHAVVDANNTRKRFIARQIIDKNPNQVGIYRLSMKKDADNFRDSAVLDVINTLKQHGMSITIYEPALDTDSFEGCQVINELDRFKQQNDLIVANRWHDELSDVKAKVYSRDVFGYS</sequence>
<evidence type="ECO:0000256" key="8">
    <source>
        <dbReference type="PIRSR" id="PIRSR500134-1"/>
    </source>
</evidence>
<evidence type="ECO:0000256" key="11">
    <source>
        <dbReference type="SAM" id="MobiDB-lite"/>
    </source>
</evidence>
<dbReference type="GO" id="GO:0000271">
    <property type="term" value="P:polysaccharide biosynthetic process"/>
    <property type="evidence" value="ECO:0007669"/>
    <property type="project" value="InterPro"/>
</dbReference>
<dbReference type="Proteomes" id="UP000188357">
    <property type="component" value="Unassembled WGS sequence"/>
</dbReference>
<dbReference type="Gene3D" id="1.10.1040.10">
    <property type="entry name" value="N-(1-d-carboxylethyl)-l-norvaline Dehydrogenase, domain 2"/>
    <property type="match status" value="1"/>
</dbReference>
<feature type="active site" description="Nucleophile" evidence="8">
    <location>
        <position position="295"/>
    </location>
</feature>
<keyword evidence="14" id="KW-1185">Reference proteome</keyword>
<dbReference type="GO" id="GO:0051287">
    <property type="term" value="F:NAD binding"/>
    <property type="evidence" value="ECO:0007669"/>
    <property type="project" value="InterPro"/>
</dbReference>
<dbReference type="InterPro" id="IPR036220">
    <property type="entry name" value="UDP-Glc/GDP-Man_DH_C_sf"/>
</dbReference>
<dbReference type="SUPFAM" id="SSF48179">
    <property type="entry name" value="6-phosphogluconate dehydrogenase C-terminal domain-like"/>
    <property type="match status" value="1"/>
</dbReference>
<dbReference type="SUPFAM" id="SSF51735">
    <property type="entry name" value="NAD(P)-binding Rossmann-fold domains"/>
    <property type="match status" value="1"/>
</dbReference>
<evidence type="ECO:0000256" key="2">
    <source>
        <dbReference type="ARBA" id="ARBA00006601"/>
    </source>
</evidence>
<name>A0A1R4GPA5_9GAMM</name>
<dbReference type="GO" id="GO:0006065">
    <property type="term" value="P:UDP-glucuronate biosynthetic process"/>
    <property type="evidence" value="ECO:0007669"/>
    <property type="project" value="UniProtKB-UniPathway"/>
</dbReference>
<dbReference type="Pfam" id="PF00984">
    <property type="entry name" value="UDPG_MGDP_dh"/>
    <property type="match status" value="1"/>
</dbReference>
<feature type="region of interest" description="Disordered" evidence="11">
    <location>
        <begin position="1"/>
        <end position="25"/>
    </location>
</feature>
<dbReference type="PIRSF" id="PIRSF000124">
    <property type="entry name" value="UDPglc_GDPman_dh"/>
    <property type="match status" value="1"/>
</dbReference>
<dbReference type="Pfam" id="PF03720">
    <property type="entry name" value="UDPG_MGDP_dh_C"/>
    <property type="match status" value="1"/>
</dbReference>
<evidence type="ECO:0000256" key="5">
    <source>
        <dbReference type="ARBA" id="ARBA00023027"/>
    </source>
</evidence>
<feature type="binding site" evidence="10">
    <location>
        <position position="185"/>
    </location>
    <ligand>
        <name>NAD(+)</name>
        <dbReference type="ChEBI" id="CHEBI:57540"/>
    </ligand>
</feature>
<feature type="binding site" evidence="10">
    <location>
        <position position="124"/>
    </location>
    <ligand>
        <name>NAD(+)</name>
        <dbReference type="ChEBI" id="CHEBI:57540"/>
    </ligand>
</feature>
<feature type="binding site" evidence="10">
    <location>
        <position position="69"/>
    </location>
    <ligand>
        <name>NAD(+)</name>
        <dbReference type="ChEBI" id="CHEBI:57540"/>
    </ligand>
</feature>
<dbReference type="GO" id="GO:0003979">
    <property type="term" value="F:UDP-glucose 6-dehydrogenase activity"/>
    <property type="evidence" value="ECO:0007669"/>
    <property type="project" value="UniProtKB-EC"/>
</dbReference>
<evidence type="ECO:0000256" key="6">
    <source>
        <dbReference type="ARBA" id="ARBA00047473"/>
    </source>
</evidence>
<feature type="binding site" evidence="9">
    <location>
        <begin position="284"/>
        <end position="288"/>
    </location>
    <ligand>
        <name>substrate</name>
    </ligand>
</feature>
<dbReference type="InterPro" id="IPR036291">
    <property type="entry name" value="NAD(P)-bd_dom_sf"/>
</dbReference>
<dbReference type="InterPro" id="IPR001732">
    <property type="entry name" value="UDP-Glc/GDP-Man_DH_N"/>
</dbReference>
<comment type="similarity">
    <text evidence="2 7">Belongs to the UDP-glucose/GDP-mannose dehydrogenase family.</text>
</comment>